<feature type="region of interest" description="Disordered" evidence="1">
    <location>
        <begin position="25"/>
        <end position="50"/>
    </location>
</feature>
<accession>D0W9X6</accession>
<feature type="compositionally biased region" description="Basic residues" evidence="1">
    <location>
        <begin position="40"/>
        <end position="50"/>
    </location>
</feature>
<gene>
    <name evidence="2" type="ORF">NEILACOT_04339</name>
</gene>
<protein>
    <submittedName>
        <fullName evidence="2">Uncharacterized protein</fullName>
    </submittedName>
</protein>
<sequence length="50" mass="5554">MNKKCRLKQSNSVSDGISICAVSSFSQKQQTKIPPFSQKQKIKNSGRRVG</sequence>
<comment type="caution">
    <text evidence="2">The sequence shown here is derived from an EMBL/GenBank/DDBJ whole genome shotgun (WGS) entry which is preliminary data.</text>
</comment>
<dbReference type="Proteomes" id="UP000003843">
    <property type="component" value="Unassembled WGS sequence"/>
</dbReference>
<evidence type="ECO:0000313" key="2">
    <source>
        <dbReference type="EMBL" id="EEZ75640.1"/>
    </source>
</evidence>
<dbReference type="EMBL" id="ACEQ02000014">
    <property type="protein sequence ID" value="EEZ75640.1"/>
    <property type="molecule type" value="Genomic_DNA"/>
</dbReference>
<reference evidence="2 3" key="1">
    <citation type="submission" date="2009-10" db="EMBL/GenBank/DDBJ databases">
        <authorList>
            <person name="Weinstock G."/>
            <person name="Sodergren E."/>
            <person name="Clifton S."/>
            <person name="Fulton L."/>
            <person name="Fulton B."/>
            <person name="Courtney L."/>
            <person name="Fronick C."/>
            <person name="Harrison M."/>
            <person name="Strong C."/>
            <person name="Farmer C."/>
            <person name="Delahaunty K."/>
            <person name="Markovic C."/>
            <person name="Hall O."/>
            <person name="Minx P."/>
            <person name="Tomlinson C."/>
            <person name="Mitreva M."/>
            <person name="Nelson J."/>
            <person name="Hou S."/>
            <person name="Wollam A."/>
            <person name="Pepin K.H."/>
            <person name="Johnson M."/>
            <person name="Bhonagiri V."/>
            <person name="Nash W.E."/>
            <person name="Warren W."/>
            <person name="Chinwalla A."/>
            <person name="Mardis E.R."/>
            <person name="Wilson R.K."/>
        </authorList>
    </citation>
    <scope>NUCLEOTIDE SEQUENCE [LARGE SCALE GENOMIC DNA]</scope>
    <source>
        <strain evidence="2 3">ATCC 23970</strain>
    </source>
</reference>
<evidence type="ECO:0000256" key="1">
    <source>
        <dbReference type="SAM" id="MobiDB-lite"/>
    </source>
</evidence>
<organism evidence="2 3">
    <name type="scientific">Neisseria lactamica ATCC 23970</name>
    <dbReference type="NCBI Taxonomy" id="546265"/>
    <lineage>
        <taxon>Bacteria</taxon>
        <taxon>Pseudomonadati</taxon>
        <taxon>Pseudomonadota</taxon>
        <taxon>Betaproteobacteria</taxon>
        <taxon>Neisseriales</taxon>
        <taxon>Neisseriaceae</taxon>
        <taxon>Neisseria</taxon>
    </lineage>
</organism>
<proteinExistence type="predicted"/>
<name>D0W9X6_NEILA</name>
<dbReference type="AlphaFoldDB" id="D0W9X6"/>
<evidence type="ECO:0000313" key="3">
    <source>
        <dbReference type="Proteomes" id="UP000003843"/>
    </source>
</evidence>